<organism evidence="1 2">
    <name type="scientific">Streptomyces lasiicapitis</name>
    <dbReference type="NCBI Taxonomy" id="1923961"/>
    <lineage>
        <taxon>Bacteria</taxon>
        <taxon>Bacillati</taxon>
        <taxon>Actinomycetota</taxon>
        <taxon>Actinomycetes</taxon>
        <taxon>Kitasatosporales</taxon>
        <taxon>Streptomycetaceae</taxon>
        <taxon>Streptomyces</taxon>
    </lineage>
</organism>
<gene>
    <name evidence="1" type="ORF">GCM10012286_34140</name>
</gene>
<proteinExistence type="predicted"/>
<accession>A0ABQ2M134</accession>
<evidence type="ECO:0000313" key="1">
    <source>
        <dbReference type="EMBL" id="GGO45482.1"/>
    </source>
</evidence>
<reference evidence="2" key="1">
    <citation type="journal article" date="2019" name="Int. J. Syst. Evol. Microbiol.">
        <title>The Global Catalogue of Microorganisms (GCM) 10K type strain sequencing project: providing services to taxonomists for standard genome sequencing and annotation.</title>
        <authorList>
            <consortium name="The Broad Institute Genomics Platform"/>
            <consortium name="The Broad Institute Genome Sequencing Center for Infectious Disease"/>
            <person name="Wu L."/>
            <person name="Ma J."/>
        </authorList>
    </citation>
    <scope>NUCLEOTIDE SEQUENCE [LARGE SCALE GENOMIC DNA]</scope>
    <source>
        <strain evidence="2">CGMCC 4.7349</strain>
    </source>
</reference>
<sequence>MFLSRNWTATKRLPASGVANWFAARAGSTTFTRVTSRRSSLSFPVRESVEPMVPSDGAIDVTAVSAEAGAVLAGHESSAVEAFLNVGHDADVGAIRLHRLVLVRNQEAQVTKARLASST</sequence>
<name>A0ABQ2M134_9ACTN</name>
<comment type="caution">
    <text evidence="1">The sequence shown here is derived from an EMBL/GenBank/DDBJ whole genome shotgun (WGS) entry which is preliminary data.</text>
</comment>
<protein>
    <submittedName>
        <fullName evidence="1">Uncharacterized protein</fullName>
    </submittedName>
</protein>
<dbReference type="EMBL" id="BMNG01000007">
    <property type="protein sequence ID" value="GGO45482.1"/>
    <property type="molecule type" value="Genomic_DNA"/>
</dbReference>
<evidence type="ECO:0000313" key="2">
    <source>
        <dbReference type="Proteomes" id="UP000656881"/>
    </source>
</evidence>
<dbReference type="Proteomes" id="UP000656881">
    <property type="component" value="Unassembled WGS sequence"/>
</dbReference>
<keyword evidence="2" id="KW-1185">Reference proteome</keyword>